<feature type="region of interest" description="Disordered" evidence="1">
    <location>
        <begin position="121"/>
        <end position="151"/>
    </location>
</feature>
<feature type="region of interest" description="Disordered" evidence="1">
    <location>
        <begin position="472"/>
        <end position="502"/>
    </location>
</feature>
<dbReference type="AlphaFoldDB" id="A0A9J6DJW2"/>
<sequence length="502" mass="55222">MDGLLAHANGHLIAPADTSVCFEGMNRGEMVAFSTCHEDEVSSAAQWNLVPANQLVIIYQVPGMHVLNPKRFQHRRVLLTIAEMGLAVPHRRRYQYVVKDDVKGSEPFELYFAQSKGTEGTQSSKAASADETPACKTESAPSVSSKPDDTAVARPRLKRLPRLPVDDFKIVFRSSSGVDLAQYNDEELRAAVVANSGVHSAVADEDLVCTNLVKNIFTVSTSCADRVANYAKIRELTLRGKKLGFHAYIASMDGARAGVIYRTWSDKSPQDLLQELRQANPLLPIVQARDMGRTSCSVLVHFMAEKLPPSVKFWHSLRRFQLSTEAVSMPKLQISRPLISFSKSPHFFKLRTETPGGLFLHFAVRHLWRRSQDGRQGMQATLSAWLQPSLSATTKAATRAPAGASRVPAREGVLFQASTIKIVAAEARVLDETVAAKYEALDEVHHKAVTSAPKPEKITVLRAAPTWGLRCQAPQPPRGLGGQPRADLPRMSCGLPPPIWQK</sequence>
<dbReference type="EMBL" id="JABSTU010000009">
    <property type="protein sequence ID" value="KAH8022275.1"/>
    <property type="molecule type" value="Genomic_DNA"/>
</dbReference>
<reference evidence="2" key="1">
    <citation type="journal article" date="2020" name="Cell">
        <title>Large-Scale Comparative Analyses of Tick Genomes Elucidate Their Genetic Diversity and Vector Capacities.</title>
        <authorList>
            <consortium name="Tick Genome and Microbiome Consortium (TIGMIC)"/>
            <person name="Jia N."/>
            <person name="Wang J."/>
            <person name="Shi W."/>
            <person name="Du L."/>
            <person name="Sun Y."/>
            <person name="Zhan W."/>
            <person name="Jiang J.F."/>
            <person name="Wang Q."/>
            <person name="Zhang B."/>
            <person name="Ji P."/>
            <person name="Bell-Sakyi L."/>
            <person name="Cui X.M."/>
            <person name="Yuan T.T."/>
            <person name="Jiang B.G."/>
            <person name="Yang W.F."/>
            <person name="Lam T.T."/>
            <person name="Chang Q.C."/>
            <person name="Ding S.J."/>
            <person name="Wang X.J."/>
            <person name="Zhu J.G."/>
            <person name="Ruan X.D."/>
            <person name="Zhao L."/>
            <person name="Wei J.T."/>
            <person name="Ye R.Z."/>
            <person name="Que T.C."/>
            <person name="Du C.H."/>
            <person name="Zhou Y.H."/>
            <person name="Cheng J.X."/>
            <person name="Dai P.F."/>
            <person name="Guo W.B."/>
            <person name="Han X.H."/>
            <person name="Huang E.J."/>
            <person name="Li L.F."/>
            <person name="Wei W."/>
            <person name="Gao Y.C."/>
            <person name="Liu J.Z."/>
            <person name="Shao H.Z."/>
            <person name="Wang X."/>
            <person name="Wang C.C."/>
            <person name="Yang T.C."/>
            <person name="Huo Q.B."/>
            <person name="Li W."/>
            <person name="Chen H.Y."/>
            <person name="Chen S.E."/>
            <person name="Zhou L.G."/>
            <person name="Ni X.B."/>
            <person name="Tian J.H."/>
            <person name="Sheng Y."/>
            <person name="Liu T."/>
            <person name="Pan Y.S."/>
            <person name="Xia L.Y."/>
            <person name="Li J."/>
            <person name="Zhao F."/>
            <person name="Cao W.C."/>
        </authorList>
    </citation>
    <scope>NUCLEOTIDE SEQUENCE</scope>
    <source>
        <strain evidence="2">Rmic-2018</strain>
    </source>
</reference>
<gene>
    <name evidence="2" type="ORF">HPB51_023162</name>
</gene>
<keyword evidence="3" id="KW-1185">Reference proteome</keyword>
<name>A0A9J6DJW2_RHIMP</name>
<evidence type="ECO:0000313" key="2">
    <source>
        <dbReference type="EMBL" id="KAH8022275.1"/>
    </source>
</evidence>
<organism evidence="2 3">
    <name type="scientific">Rhipicephalus microplus</name>
    <name type="common">Cattle tick</name>
    <name type="synonym">Boophilus microplus</name>
    <dbReference type="NCBI Taxonomy" id="6941"/>
    <lineage>
        <taxon>Eukaryota</taxon>
        <taxon>Metazoa</taxon>
        <taxon>Ecdysozoa</taxon>
        <taxon>Arthropoda</taxon>
        <taxon>Chelicerata</taxon>
        <taxon>Arachnida</taxon>
        <taxon>Acari</taxon>
        <taxon>Parasitiformes</taxon>
        <taxon>Ixodida</taxon>
        <taxon>Ixodoidea</taxon>
        <taxon>Ixodidae</taxon>
        <taxon>Rhipicephalinae</taxon>
        <taxon>Rhipicephalus</taxon>
        <taxon>Boophilus</taxon>
    </lineage>
</organism>
<accession>A0A9J6DJW2</accession>
<proteinExistence type="predicted"/>
<protein>
    <submittedName>
        <fullName evidence="2">Uncharacterized protein</fullName>
    </submittedName>
</protein>
<dbReference type="Proteomes" id="UP000821866">
    <property type="component" value="Chromosome 7"/>
</dbReference>
<comment type="caution">
    <text evidence="2">The sequence shown here is derived from an EMBL/GenBank/DDBJ whole genome shotgun (WGS) entry which is preliminary data.</text>
</comment>
<evidence type="ECO:0000313" key="3">
    <source>
        <dbReference type="Proteomes" id="UP000821866"/>
    </source>
</evidence>
<reference evidence="2" key="2">
    <citation type="submission" date="2021-09" db="EMBL/GenBank/DDBJ databases">
        <authorList>
            <person name="Jia N."/>
            <person name="Wang J."/>
            <person name="Shi W."/>
            <person name="Du L."/>
            <person name="Sun Y."/>
            <person name="Zhan W."/>
            <person name="Jiang J."/>
            <person name="Wang Q."/>
            <person name="Zhang B."/>
            <person name="Ji P."/>
            <person name="Sakyi L.B."/>
            <person name="Cui X."/>
            <person name="Yuan T."/>
            <person name="Jiang B."/>
            <person name="Yang W."/>
            <person name="Lam T.T.-Y."/>
            <person name="Chang Q."/>
            <person name="Ding S."/>
            <person name="Wang X."/>
            <person name="Zhu J."/>
            <person name="Ruan X."/>
            <person name="Zhao L."/>
            <person name="Wei J."/>
            <person name="Que T."/>
            <person name="Du C."/>
            <person name="Cheng J."/>
            <person name="Dai P."/>
            <person name="Han X."/>
            <person name="Huang E."/>
            <person name="Gao Y."/>
            <person name="Liu J."/>
            <person name="Shao H."/>
            <person name="Ye R."/>
            <person name="Li L."/>
            <person name="Wei W."/>
            <person name="Wang X."/>
            <person name="Wang C."/>
            <person name="Huo Q."/>
            <person name="Li W."/>
            <person name="Guo W."/>
            <person name="Chen H."/>
            <person name="Chen S."/>
            <person name="Zhou L."/>
            <person name="Zhou L."/>
            <person name="Ni X."/>
            <person name="Tian J."/>
            <person name="Zhou Y."/>
            <person name="Sheng Y."/>
            <person name="Liu T."/>
            <person name="Pan Y."/>
            <person name="Xia L."/>
            <person name="Li J."/>
            <person name="Zhao F."/>
            <person name="Cao W."/>
        </authorList>
    </citation>
    <scope>NUCLEOTIDE SEQUENCE</scope>
    <source>
        <strain evidence="2">Rmic-2018</strain>
        <tissue evidence="2">Larvae</tissue>
    </source>
</reference>
<evidence type="ECO:0000256" key="1">
    <source>
        <dbReference type="SAM" id="MobiDB-lite"/>
    </source>
</evidence>